<evidence type="ECO:0008006" key="4">
    <source>
        <dbReference type="Google" id="ProtNLM"/>
    </source>
</evidence>
<accession>A0ABN2A5D1</accession>
<reference evidence="2 3" key="1">
    <citation type="journal article" date="2019" name="Int. J. Syst. Evol. Microbiol.">
        <title>The Global Catalogue of Microorganisms (GCM) 10K type strain sequencing project: providing services to taxonomists for standard genome sequencing and annotation.</title>
        <authorList>
            <consortium name="The Broad Institute Genomics Platform"/>
            <consortium name="The Broad Institute Genome Sequencing Center for Infectious Disease"/>
            <person name="Wu L."/>
            <person name="Ma J."/>
        </authorList>
    </citation>
    <scope>NUCLEOTIDE SEQUENCE [LARGE SCALE GENOMIC DNA]</scope>
    <source>
        <strain evidence="2 3">JCM 15481</strain>
    </source>
</reference>
<sequence>MLCAGGATACESGSEPEGKKSAGASSSASANTPDGGPAPSETPKPDPERVPRTAAQARQLIEDVIVGPKQFGPEAVRATPYESDPARWTVLGENCAWQTEDLPDDVLATRTRYLEVPPADGKGSIRLSATVTVHRTTLDAAWEQARMLEEAVGCPEQTLRAGERLTGLTSMALARGEGANETSDDSLSESGECVSDTRGGPYPYSWYQSTFGPVVVSVSACGGEKRSAEEVGDITVEPLVRMMIEAEDKIAVPDGGDGDGGDGDGGDGDGGDGDGDGKAADPDGAAGRSPAAPGGQGGA</sequence>
<feature type="compositionally biased region" description="Acidic residues" evidence="1">
    <location>
        <begin position="256"/>
        <end position="274"/>
    </location>
</feature>
<evidence type="ECO:0000313" key="2">
    <source>
        <dbReference type="EMBL" id="GAA1511266.1"/>
    </source>
</evidence>
<feature type="region of interest" description="Disordered" evidence="1">
    <location>
        <begin position="176"/>
        <end position="195"/>
    </location>
</feature>
<keyword evidence="3" id="KW-1185">Reference proteome</keyword>
<comment type="caution">
    <text evidence="2">The sequence shown here is derived from an EMBL/GenBank/DDBJ whole genome shotgun (WGS) entry which is preliminary data.</text>
</comment>
<protein>
    <recommendedName>
        <fullName evidence="4">Lipoprotein</fullName>
    </recommendedName>
</protein>
<feature type="compositionally biased region" description="Low complexity" evidence="1">
    <location>
        <begin position="282"/>
        <end position="293"/>
    </location>
</feature>
<gene>
    <name evidence="2" type="ORF">GCM10009802_65410</name>
</gene>
<evidence type="ECO:0000313" key="3">
    <source>
        <dbReference type="Proteomes" id="UP001500443"/>
    </source>
</evidence>
<name>A0ABN2A5D1_9ACTN</name>
<feature type="region of interest" description="Disordered" evidence="1">
    <location>
        <begin position="247"/>
        <end position="299"/>
    </location>
</feature>
<proteinExistence type="predicted"/>
<organism evidence="2 3">
    <name type="scientific">Streptomyces synnematoformans</name>
    <dbReference type="NCBI Taxonomy" id="415721"/>
    <lineage>
        <taxon>Bacteria</taxon>
        <taxon>Bacillati</taxon>
        <taxon>Actinomycetota</taxon>
        <taxon>Actinomycetes</taxon>
        <taxon>Kitasatosporales</taxon>
        <taxon>Streptomycetaceae</taxon>
        <taxon>Streptomyces</taxon>
    </lineage>
</organism>
<dbReference type="Proteomes" id="UP001500443">
    <property type="component" value="Unassembled WGS sequence"/>
</dbReference>
<feature type="compositionally biased region" description="Low complexity" evidence="1">
    <location>
        <begin position="21"/>
        <end position="30"/>
    </location>
</feature>
<evidence type="ECO:0000256" key="1">
    <source>
        <dbReference type="SAM" id="MobiDB-lite"/>
    </source>
</evidence>
<feature type="region of interest" description="Disordered" evidence="1">
    <location>
        <begin position="1"/>
        <end position="56"/>
    </location>
</feature>
<dbReference type="EMBL" id="BAAAPF010000481">
    <property type="protein sequence ID" value="GAA1511266.1"/>
    <property type="molecule type" value="Genomic_DNA"/>
</dbReference>